<reference evidence="4 5" key="1">
    <citation type="submission" date="2017-06" db="EMBL/GenBank/DDBJ databases">
        <title>A platform for efficient transgenesis in Macrostomum lignano, a flatworm model organism for stem cell research.</title>
        <authorList>
            <person name="Berezikov E."/>
        </authorList>
    </citation>
    <scope>NUCLEOTIDE SEQUENCE [LARGE SCALE GENOMIC DNA]</scope>
    <source>
        <strain evidence="4">DV1</strain>
        <tissue evidence="4">Whole organism</tissue>
    </source>
</reference>
<dbReference type="PANTHER" id="PTHR43364">
    <property type="entry name" value="NADH-SPECIFIC METHYLGLYOXAL REDUCTASE-RELATED"/>
    <property type="match status" value="1"/>
</dbReference>
<feature type="non-terminal residue" evidence="4">
    <location>
        <position position="1"/>
    </location>
</feature>
<dbReference type="GO" id="GO:0016491">
    <property type="term" value="F:oxidoreductase activity"/>
    <property type="evidence" value="ECO:0007669"/>
    <property type="project" value="UniProtKB-KW"/>
</dbReference>
<comment type="caution">
    <text evidence="4">The sequence shown here is derived from an EMBL/GenBank/DDBJ whole genome shotgun (WGS) entry which is preliminary data.</text>
</comment>
<dbReference type="GO" id="GO:0005829">
    <property type="term" value="C:cytosol"/>
    <property type="evidence" value="ECO:0007669"/>
    <property type="project" value="UniProtKB-ARBA"/>
</dbReference>
<evidence type="ECO:0000256" key="2">
    <source>
        <dbReference type="ARBA" id="ARBA00038157"/>
    </source>
</evidence>
<dbReference type="InterPro" id="IPR050523">
    <property type="entry name" value="AKR_Detox_Biosynth"/>
</dbReference>
<gene>
    <name evidence="4" type="ORF">BOX15_Mlig024896g3</name>
</gene>
<dbReference type="Gene3D" id="3.20.20.100">
    <property type="entry name" value="NADP-dependent oxidoreductase domain"/>
    <property type="match status" value="1"/>
</dbReference>
<protein>
    <recommendedName>
        <fullName evidence="3">NADP-dependent oxidoreductase domain-containing protein</fullName>
    </recommendedName>
</protein>
<evidence type="ECO:0000259" key="3">
    <source>
        <dbReference type="Pfam" id="PF00248"/>
    </source>
</evidence>
<dbReference type="Proteomes" id="UP000215902">
    <property type="component" value="Unassembled WGS sequence"/>
</dbReference>
<evidence type="ECO:0000313" key="5">
    <source>
        <dbReference type="Proteomes" id="UP000215902"/>
    </source>
</evidence>
<organism evidence="4 5">
    <name type="scientific">Macrostomum lignano</name>
    <dbReference type="NCBI Taxonomy" id="282301"/>
    <lineage>
        <taxon>Eukaryota</taxon>
        <taxon>Metazoa</taxon>
        <taxon>Spiralia</taxon>
        <taxon>Lophotrochozoa</taxon>
        <taxon>Platyhelminthes</taxon>
        <taxon>Rhabditophora</taxon>
        <taxon>Macrostomorpha</taxon>
        <taxon>Macrostomida</taxon>
        <taxon>Macrostomidae</taxon>
        <taxon>Macrostomum</taxon>
    </lineage>
</organism>
<sequence>LQLVTMATTSGADTAQSQSEEQAAKLPQMSFRYLGQSGVKVSALCMGTMTFGAGQRPGNTDESGSHALLDQFVQAGGNFIDTADVYNSGESERIIGSWLAARSCRQSVVLATKFYGPVDDSSQDQNCRGASRRHMIAALDASLERLATDRVDLLQQHCFDAATPLEETLRTAHDLIRSGRVHYFGVSNFSGWQLQKAVCTSERLGLEPVLCLQQQYSLLSRQVELELLPVCANEGVGLLAWSPLKGGLLTGKFSRPNETSAGAATATAPDASTRVGWGATVGFANEANPSWAKFSADPAYWRVMEAVNSVASKRGVSPSQVALRWLLHQPAVTSVIIGAKTPTQLAENLACESWRLTADELKSLTMASDVERVYPYEMQARNAAAADRLRVRNANCVW</sequence>
<dbReference type="OrthoDB" id="48988at2759"/>
<dbReference type="EMBL" id="NIVC01002322">
    <property type="protein sequence ID" value="PAA58891.1"/>
    <property type="molecule type" value="Genomic_DNA"/>
</dbReference>
<dbReference type="InterPro" id="IPR036812">
    <property type="entry name" value="NAD(P)_OxRdtase_dom_sf"/>
</dbReference>
<dbReference type="InterPro" id="IPR023210">
    <property type="entry name" value="NADP_OxRdtase_dom"/>
</dbReference>
<name>A0A267EBB9_9PLAT</name>
<dbReference type="PANTHER" id="PTHR43364:SF4">
    <property type="entry name" value="NAD(P)-LINKED OXIDOREDUCTASE SUPERFAMILY PROTEIN"/>
    <property type="match status" value="1"/>
</dbReference>
<keyword evidence="5" id="KW-1185">Reference proteome</keyword>
<keyword evidence="1" id="KW-0560">Oxidoreductase</keyword>
<evidence type="ECO:0000313" key="4">
    <source>
        <dbReference type="EMBL" id="PAA58891.1"/>
    </source>
</evidence>
<evidence type="ECO:0000256" key="1">
    <source>
        <dbReference type="ARBA" id="ARBA00023002"/>
    </source>
</evidence>
<dbReference type="AlphaFoldDB" id="A0A267EBB9"/>
<accession>A0A267EBB9</accession>
<proteinExistence type="inferred from homology"/>
<dbReference type="SUPFAM" id="SSF51430">
    <property type="entry name" value="NAD(P)-linked oxidoreductase"/>
    <property type="match status" value="1"/>
</dbReference>
<dbReference type="CDD" id="cd19081">
    <property type="entry name" value="AKR_AKR9C1"/>
    <property type="match status" value="1"/>
</dbReference>
<feature type="domain" description="NADP-dependent oxidoreductase" evidence="3">
    <location>
        <begin position="44"/>
        <end position="365"/>
    </location>
</feature>
<dbReference type="FunFam" id="3.20.20.100:FF:000004">
    <property type="entry name" value="Oxidoreductase, aldo/keto reductase"/>
    <property type="match status" value="1"/>
</dbReference>
<dbReference type="STRING" id="282301.A0A267EBB9"/>
<dbReference type="Pfam" id="PF00248">
    <property type="entry name" value="Aldo_ket_red"/>
    <property type="match status" value="1"/>
</dbReference>
<comment type="similarity">
    <text evidence="2">Belongs to the aldo/keto reductase family. Aldo/keto reductase 2 subfamily.</text>
</comment>